<keyword evidence="2" id="KW-0472">Membrane</keyword>
<accession>A0A8J2PIM8</accession>
<dbReference type="AlphaFoldDB" id="A0A8J2PIM8"/>
<feature type="non-terminal residue" evidence="3">
    <location>
        <position position="1"/>
    </location>
</feature>
<organism evidence="3 4">
    <name type="scientific">Allacma fusca</name>
    <dbReference type="NCBI Taxonomy" id="39272"/>
    <lineage>
        <taxon>Eukaryota</taxon>
        <taxon>Metazoa</taxon>
        <taxon>Ecdysozoa</taxon>
        <taxon>Arthropoda</taxon>
        <taxon>Hexapoda</taxon>
        <taxon>Collembola</taxon>
        <taxon>Symphypleona</taxon>
        <taxon>Sminthuridae</taxon>
        <taxon>Allacma</taxon>
    </lineage>
</organism>
<proteinExistence type="predicted"/>
<keyword evidence="4" id="KW-1185">Reference proteome</keyword>
<evidence type="ECO:0000313" key="3">
    <source>
        <dbReference type="EMBL" id="CAG7823274.1"/>
    </source>
</evidence>
<evidence type="ECO:0000256" key="1">
    <source>
        <dbReference type="SAM" id="MobiDB-lite"/>
    </source>
</evidence>
<feature type="compositionally biased region" description="Polar residues" evidence="1">
    <location>
        <begin position="7"/>
        <end position="36"/>
    </location>
</feature>
<reference evidence="3" key="1">
    <citation type="submission" date="2021-06" db="EMBL/GenBank/DDBJ databases">
        <authorList>
            <person name="Hodson N. C."/>
            <person name="Mongue J. A."/>
            <person name="Jaron S. K."/>
        </authorList>
    </citation>
    <scope>NUCLEOTIDE SEQUENCE</scope>
</reference>
<sequence>TPPECPVTSTPPECPVTSTPPECPVTSEQCDCTGPTSKPPECPATSEPPECPTSAPCDCSTSTKTPPECPPVPPVDDDCSTAGLVAGVAVLAAVSVISGVAAVYLWYTYIYKAGQAIIPSGTEFVPRTIDPEMGVGKNSVNGNQFG</sequence>
<feature type="non-terminal residue" evidence="3">
    <location>
        <position position="146"/>
    </location>
</feature>
<name>A0A8J2PIM8_9HEXA</name>
<keyword evidence="2" id="KW-1133">Transmembrane helix</keyword>
<comment type="caution">
    <text evidence="3">The sequence shown here is derived from an EMBL/GenBank/DDBJ whole genome shotgun (WGS) entry which is preliminary data.</text>
</comment>
<protein>
    <submittedName>
        <fullName evidence="3">Uncharacterized protein</fullName>
    </submittedName>
</protein>
<dbReference type="Proteomes" id="UP000708208">
    <property type="component" value="Unassembled WGS sequence"/>
</dbReference>
<dbReference type="EMBL" id="CAJVCH010528991">
    <property type="protein sequence ID" value="CAG7823274.1"/>
    <property type="molecule type" value="Genomic_DNA"/>
</dbReference>
<keyword evidence="2" id="KW-0812">Transmembrane</keyword>
<evidence type="ECO:0000256" key="2">
    <source>
        <dbReference type="SAM" id="Phobius"/>
    </source>
</evidence>
<feature type="region of interest" description="Disordered" evidence="1">
    <location>
        <begin position="1"/>
        <end position="72"/>
    </location>
</feature>
<evidence type="ECO:0000313" key="4">
    <source>
        <dbReference type="Proteomes" id="UP000708208"/>
    </source>
</evidence>
<feature type="transmembrane region" description="Helical" evidence="2">
    <location>
        <begin position="84"/>
        <end position="107"/>
    </location>
</feature>
<gene>
    <name evidence="3" type="ORF">AFUS01_LOCUS33499</name>
</gene>